<reference evidence="3" key="1">
    <citation type="submission" date="2016-06" db="EMBL/GenBank/DDBJ databases">
        <title>Parallel loss of symbiosis genes in relatives of nitrogen-fixing non-legume Parasponia.</title>
        <authorList>
            <person name="Van Velzen R."/>
            <person name="Holmer R."/>
            <person name="Bu F."/>
            <person name="Rutten L."/>
            <person name="Van Zeijl A."/>
            <person name="Liu W."/>
            <person name="Santuari L."/>
            <person name="Cao Q."/>
            <person name="Sharma T."/>
            <person name="Shen D."/>
            <person name="Roswanjaya Y."/>
            <person name="Wardhani T."/>
            <person name="Kalhor M.S."/>
            <person name="Jansen J."/>
            <person name="Van den Hoogen J."/>
            <person name="Gungor B."/>
            <person name="Hartog M."/>
            <person name="Hontelez J."/>
            <person name="Verver J."/>
            <person name="Yang W.-C."/>
            <person name="Schijlen E."/>
            <person name="Repin R."/>
            <person name="Schilthuizen M."/>
            <person name="Schranz E."/>
            <person name="Heidstra R."/>
            <person name="Miyata K."/>
            <person name="Fedorova E."/>
            <person name="Kohlen W."/>
            <person name="Bisseling T."/>
            <person name="Smit S."/>
            <person name="Geurts R."/>
        </authorList>
    </citation>
    <scope>NUCLEOTIDE SEQUENCE [LARGE SCALE GENOMIC DNA]</scope>
    <source>
        <strain evidence="3">cv. WU1-14</strain>
    </source>
</reference>
<dbReference type="EMBL" id="JXTB01000161">
    <property type="protein sequence ID" value="PON57252.1"/>
    <property type="molecule type" value="Genomic_DNA"/>
</dbReference>
<accession>A0A2P5C868</accession>
<name>A0A2P5C868_PARAD</name>
<dbReference type="OrthoDB" id="2013610at2759"/>
<organism evidence="2 3">
    <name type="scientific">Parasponia andersonii</name>
    <name type="common">Sponia andersonii</name>
    <dbReference type="NCBI Taxonomy" id="3476"/>
    <lineage>
        <taxon>Eukaryota</taxon>
        <taxon>Viridiplantae</taxon>
        <taxon>Streptophyta</taxon>
        <taxon>Embryophyta</taxon>
        <taxon>Tracheophyta</taxon>
        <taxon>Spermatophyta</taxon>
        <taxon>Magnoliopsida</taxon>
        <taxon>eudicotyledons</taxon>
        <taxon>Gunneridae</taxon>
        <taxon>Pentapetalae</taxon>
        <taxon>rosids</taxon>
        <taxon>fabids</taxon>
        <taxon>Rosales</taxon>
        <taxon>Cannabaceae</taxon>
        <taxon>Parasponia</taxon>
    </lineage>
</organism>
<gene>
    <name evidence="2" type="ORF">PanWU01x14_175160</name>
</gene>
<evidence type="ECO:0000256" key="1">
    <source>
        <dbReference type="SAM" id="MobiDB-lite"/>
    </source>
</evidence>
<dbReference type="Proteomes" id="UP000237105">
    <property type="component" value="Unassembled WGS sequence"/>
</dbReference>
<evidence type="ECO:0000313" key="3">
    <source>
        <dbReference type="Proteomes" id="UP000237105"/>
    </source>
</evidence>
<feature type="region of interest" description="Disordered" evidence="1">
    <location>
        <begin position="72"/>
        <end position="100"/>
    </location>
</feature>
<sequence>MAPSKMEERMGFMEEQMMGVHDSLLWVQGELQKLLSLDSSVGTLMSKLALFDHFELAFQQLDAQFCVGEPRPSAATSPISAASPSRTVTGRFESHSDPPRSDFCPSLLEMPTFDGQNPDGWVFRAEHFFLS</sequence>
<comment type="caution">
    <text evidence="2">The sequence shown here is derived from an EMBL/GenBank/DDBJ whole genome shotgun (WGS) entry which is preliminary data.</text>
</comment>
<feature type="compositionally biased region" description="Low complexity" evidence="1">
    <location>
        <begin position="72"/>
        <end position="87"/>
    </location>
</feature>
<keyword evidence="3" id="KW-1185">Reference proteome</keyword>
<protein>
    <submittedName>
        <fullName evidence="2">Uncharacterized protein</fullName>
    </submittedName>
</protein>
<proteinExistence type="predicted"/>
<evidence type="ECO:0000313" key="2">
    <source>
        <dbReference type="EMBL" id="PON57252.1"/>
    </source>
</evidence>
<dbReference type="AlphaFoldDB" id="A0A2P5C868"/>